<dbReference type="RefSeq" id="WP_124799414.1">
    <property type="nucleotide sequence ID" value="NZ_CP034170.1"/>
</dbReference>
<dbReference type="Gene3D" id="3.90.550.10">
    <property type="entry name" value="Spore Coat Polysaccharide Biosynthesis Protein SpsA, Chain A"/>
    <property type="match status" value="1"/>
</dbReference>
<evidence type="ECO:0000313" key="3">
    <source>
        <dbReference type="Proteomes" id="UP000268084"/>
    </source>
</evidence>
<dbReference type="OrthoDB" id="3177103at2"/>
<reference evidence="2 3" key="1">
    <citation type="submission" date="2018-11" db="EMBL/GenBank/DDBJ databases">
        <authorList>
            <person name="Da X."/>
        </authorList>
    </citation>
    <scope>NUCLEOTIDE SEQUENCE [LARGE SCALE GENOMIC DNA]</scope>
    <source>
        <strain evidence="2 3">S14-144</strain>
    </source>
</reference>
<dbReference type="GO" id="GO:0016758">
    <property type="term" value="F:hexosyltransferase activity"/>
    <property type="evidence" value="ECO:0007669"/>
    <property type="project" value="UniProtKB-ARBA"/>
</dbReference>
<evidence type="ECO:0000259" key="1">
    <source>
        <dbReference type="Pfam" id="PF00535"/>
    </source>
</evidence>
<dbReference type="InterPro" id="IPR001173">
    <property type="entry name" value="Glyco_trans_2-like"/>
</dbReference>
<keyword evidence="3" id="KW-1185">Reference proteome</keyword>
<dbReference type="EMBL" id="CP034170">
    <property type="protein sequence ID" value="AZI58505.1"/>
    <property type="molecule type" value="Genomic_DNA"/>
</dbReference>
<dbReference type="PANTHER" id="PTHR22916">
    <property type="entry name" value="GLYCOSYLTRANSFERASE"/>
    <property type="match status" value="1"/>
</dbReference>
<gene>
    <name evidence="2" type="ORF">EH165_10550</name>
</gene>
<evidence type="ECO:0000313" key="2">
    <source>
        <dbReference type="EMBL" id="AZI58505.1"/>
    </source>
</evidence>
<dbReference type="CDD" id="cd00761">
    <property type="entry name" value="Glyco_tranf_GTA_type"/>
    <property type="match status" value="1"/>
</dbReference>
<accession>A0A3G8ZP01</accession>
<organism evidence="2 3">
    <name type="scientific">Nakamurella antarctica</name>
    <dbReference type="NCBI Taxonomy" id="1902245"/>
    <lineage>
        <taxon>Bacteria</taxon>
        <taxon>Bacillati</taxon>
        <taxon>Actinomycetota</taxon>
        <taxon>Actinomycetes</taxon>
        <taxon>Nakamurellales</taxon>
        <taxon>Nakamurellaceae</taxon>
        <taxon>Nakamurella</taxon>
    </lineage>
</organism>
<dbReference type="Proteomes" id="UP000268084">
    <property type="component" value="Chromosome"/>
</dbReference>
<dbReference type="SUPFAM" id="SSF53448">
    <property type="entry name" value="Nucleotide-diphospho-sugar transferases"/>
    <property type="match status" value="1"/>
</dbReference>
<keyword evidence="2" id="KW-0808">Transferase</keyword>
<sequence>MPRVSVVVPAYNSVRFIGATIDSILAQSYRDFHLYISDHSSTDGTWEELQRYAGHAQVTLSRLPTGGGAPANWNAVTAHASSDLIKLVCGDDLVYPDCLAVQVAAFDSHPGTVMVASARDIIDAAGMPMIRGRGLAGMTGPIRGRDAVRRTILAGVNIFGEPGCVLFDRSTLLDVGGWDARFPYLIDQATYTRVLLRGDLVAIPEPQAGFRINDDQWSVALAKSQSAQAKSFHRWVFETQPGILGTLDLLRGNAMATAMALARRAVSAWLRRSRSTTP</sequence>
<protein>
    <submittedName>
        <fullName evidence="2">Glycosyltransferase family 2 protein</fullName>
    </submittedName>
</protein>
<feature type="domain" description="Glycosyltransferase 2-like" evidence="1">
    <location>
        <begin position="5"/>
        <end position="122"/>
    </location>
</feature>
<dbReference type="KEGG" id="nak:EH165_10550"/>
<reference evidence="2 3" key="2">
    <citation type="submission" date="2018-12" db="EMBL/GenBank/DDBJ databases">
        <title>Nakamurella antarcticus sp. nov., isolated from Antarctica South Shetland Islands soil.</title>
        <authorList>
            <person name="Peng F."/>
        </authorList>
    </citation>
    <scope>NUCLEOTIDE SEQUENCE [LARGE SCALE GENOMIC DNA]</scope>
    <source>
        <strain evidence="2 3">S14-144</strain>
    </source>
</reference>
<dbReference type="AlphaFoldDB" id="A0A3G8ZP01"/>
<dbReference type="InterPro" id="IPR029044">
    <property type="entry name" value="Nucleotide-diphossugar_trans"/>
</dbReference>
<dbReference type="Pfam" id="PF00535">
    <property type="entry name" value="Glycos_transf_2"/>
    <property type="match status" value="1"/>
</dbReference>
<dbReference type="PANTHER" id="PTHR22916:SF3">
    <property type="entry name" value="UDP-GLCNAC:BETAGAL BETA-1,3-N-ACETYLGLUCOSAMINYLTRANSFERASE-LIKE PROTEIN 1"/>
    <property type="match status" value="1"/>
</dbReference>
<name>A0A3G8ZP01_9ACTN</name>
<proteinExistence type="predicted"/>